<evidence type="ECO:0000313" key="3">
    <source>
        <dbReference type="Proteomes" id="UP000076078"/>
    </source>
</evidence>
<dbReference type="OMA" id="DKIAFQK"/>
<proteinExistence type="predicted"/>
<feature type="compositionally biased region" description="Low complexity" evidence="1">
    <location>
        <begin position="112"/>
        <end position="141"/>
    </location>
</feature>
<protein>
    <recommendedName>
        <fullName evidence="4">Coilin</fullName>
    </recommendedName>
</protein>
<dbReference type="STRING" id="361077.A0A151Z782"/>
<feature type="compositionally biased region" description="Acidic residues" evidence="1">
    <location>
        <begin position="142"/>
        <end position="161"/>
    </location>
</feature>
<feature type="compositionally biased region" description="Polar residues" evidence="1">
    <location>
        <begin position="394"/>
        <end position="409"/>
    </location>
</feature>
<feature type="region of interest" description="Disordered" evidence="1">
    <location>
        <begin position="361"/>
        <end position="381"/>
    </location>
</feature>
<gene>
    <name evidence="2" type="ORF">DLAC_09755</name>
</gene>
<dbReference type="OrthoDB" id="21623at2759"/>
<accession>A0A151Z782</accession>
<sequence length="434" mass="49124">MKLKVNIKDFETLSNLPEKIVLYVPDSIKEKKCTMKSIYNLVASRFKLENDEFHLSYDTDDYIILPDEPFELLLEIDSINLIKNQSKKRKLNEKYTTKSNTQQTKKFKRDSSISSSYNTSETESSHSSSSSSSSSSESNSSESDDERSSEKDEEEEEEEESSNNTSKSSIEIPIKKPVSKPIPKAKAKVGPSPVKNNSSPNKPVQKSNGNGNLKKNTQPIGFNDTLTNKSYLMNYSDIMKMRANENGEYYVDDNDADMEDPEIAQINYDQCEPLIDLPIVGDKIAFQKNIISNFNMTLSKYIEGIVVKITNNVLYLKLNENGIELLEDFEYLTNDGVLEVNFSLLQNAKILERSKSNEIDVKFSDTNNNNNSNDKEGKSIEPNFVLVSPDKPLNQQITNTKKGNRSTAVSGILKSIRKAQQQEEQQNQEDDSQM</sequence>
<organism evidence="2 3">
    <name type="scientific">Tieghemostelium lacteum</name>
    <name type="common">Slime mold</name>
    <name type="synonym">Dictyostelium lacteum</name>
    <dbReference type="NCBI Taxonomy" id="361077"/>
    <lineage>
        <taxon>Eukaryota</taxon>
        <taxon>Amoebozoa</taxon>
        <taxon>Evosea</taxon>
        <taxon>Eumycetozoa</taxon>
        <taxon>Dictyostelia</taxon>
        <taxon>Dictyosteliales</taxon>
        <taxon>Raperosteliaceae</taxon>
        <taxon>Tieghemostelium</taxon>
    </lineage>
</organism>
<comment type="caution">
    <text evidence="2">The sequence shown here is derived from an EMBL/GenBank/DDBJ whole genome shotgun (WGS) entry which is preliminary data.</text>
</comment>
<reference evidence="2 3" key="1">
    <citation type="submission" date="2015-12" db="EMBL/GenBank/DDBJ databases">
        <title>Dictyostelia acquired genes for synthesis and detection of signals that induce cell-type specialization by lateral gene transfer from prokaryotes.</title>
        <authorList>
            <person name="Gloeckner G."/>
            <person name="Schaap P."/>
        </authorList>
    </citation>
    <scope>NUCLEOTIDE SEQUENCE [LARGE SCALE GENOMIC DNA]</scope>
    <source>
        <strain evidence="2 3">TK</strain>
    </source>
</reference>
<dbReference type="InParanoid" id="A0A151Z782"/>
<evidence type="ECO:0000313" key="2">
    <source>
        <dbReference type="EMBL" id="KYQ89787.1"/>
    </source>
</evidence>
<dbReference type="EMBL" id="LODT01000039">
    <property type="protein sequence ID" value="KYQ89787.1"/>
    <property type="molecule type" value="Genomic_DNA"/>
</dbReference>
<dbReference type="Proteomes" id="UP000076078">
    <property type="component" value="Unassembled WGS sequence"/>
</dbReference>
<evidence type="ECO:0000256" key="1">
    <source>
        <dbReference type="SAM" id="MobiDB-lite"/>
    </source>
</evidence>
<keyword evidence="3" id="KW-1185">Reference proteome</keyword>
<feature type="region of interest" description="Disordered" evidence="1">
    <location>
        <begin position="87"/>
        <end position="221"/>
    </location>
</feature>
<feature type="compositionally biased region" description="Low complexity" evidence="1">
    <location>
        <begin position="162"/>
        <end position="184"/>
    </location>
</feature>
<feature type="compositionally biased region" description="Polar residues" evidence="1">
    <location>
        <begin position="194"/>
        <end position="221"/>
    </location>
</feature>
<feature type="region of interest" description="Disordered" evidence="1">
    <location>
        <begin position="394"/>
        <end position="434"/>
    </location>
</feature>
<evidence type="ECO:0008006" key="4">
    <source>
        <dbReference type="Google" id="ProtNLM"/>
    </source>
</evidence>
<dbReference type="AlphaFoldDB" id="A0A151Z782"/>
<name>A0A151Z782_TIELA</name>